<keyword evidence="2" id="KW-0663">Pyridoxal phosphate</keyword>
<dbReference type="PROSITE" id="PS50949">
    <property type="entry name" value="HTH_GNTR"/>
    <property type="match status" value="1"/>
</dbReference>
<keyword evidence="5" id="KW-0804">Transcription</keyword>
<protein>
    <submittedName>
        <fullName evidence="7">Aspartate aminotransferase</fullName>
    </submittedName>
</protein>
<dbReference type="InterPro" id="IPR015424">
    <property type="entry name" value="PyrdxlP-dep_Trfase"/>
</dbReference>
<evidence type="ECO:0000256" key="2">
    <source>
        <dbReference type="ARBA" id="ARBA00022898"/>
    </source>
</evidence>
<dbReference type="RefSeq" id="WP_065277599.1">
    <property type="nucleotide sequence ID" value="NZ_MAMO01000157.1"/>
</dbReference>
<reference evidence="7" key="2">
    <citation type="journal article" date="2016" name="Front. Microbiol.">
        <title>The Regulatory Protein RosR Affects Rhizobium leguminosarum bv. trifolii Protein Profiles, Cell Surface Properties, and Symbiosis with Clover.</title>
        <authorList>
            <person name="Rachwal K."/>
            <person name="Boguszewska A."/>
            <person name="Kopcinska J."/>
            <person name="Karas M."/>
            <person name="Tchorzewski M."/>
            <person name="Janczarek M."/>
        </authorList>
    </citation>
    <scope>NUCLEOTIDE SEQUENCE</scope>
    <source>
        <strain evidence="7">Rt24.2</strain>
    </source>
</reference>
<dbReference type="GO" id="GO:0003700">
    <property type="term" value="F:DNA-binding transcription factor activity"/>
    <property type="evidence" value="ECO:0007669"/>
    <property type="project" value="InterPro"/>
</dbReference>
<dbReference type="Gene3D" id="1.10.10.10">
    <property type="entry name" value="Winged helix-like DNA-binding domain superfamily/Winged helix DNA-binding domain"/>
    <property type="match status" value="1"/>
</dbReference>
<evidence type="ECO:0000256" key="4">
    <source>
        <dbReference type="ARBA" id="ARBA00023125"/>
    </source>
</evidence>
<dbReference type="SMART" id="SM00345">
    <property type="entry name" value="HTH_GNTR"/>
    <property type="match status" value="1"/>
</dbReference>
<comment type="similarity">
    <text evidence="1">In the C-terminal section; belongs to the class-I pyridoxal-phosphate-dependent aminotransferase family.</text>
</comment>
<dbReference type="AlphaFoldDB" id="A0A1B8R5I2"/>
<dbReference type="GO" id="GO:0003677">
    <property type="term" value="F:DNA binding"/>
    <property type="evidence" value="ECO:0007669"/>
    <property type="project" value="UniProtKB-KW"/>
</dbReference>
<dbReference type="InterPro" id="IPR000524">
    <property type="entry name" value="Tscrpt_reg_HTH_GntR"/>
</dbReference>
<dbReference type="GeneID" id="61428865"/>
<dbReference type="PANTHER" id="PTHR46577">
    <property type="entry name" value="HTH-TYPE TRANSCRIPTIONAL REGULATORY PROTEIN GABR"/>
    <property type="match status" value="1"/>
</dbReference>
<reference evidence="7" key="1">
    <citation type="journal article" date="2015" name="BMC Genomics">
        <title>Transcriptome profiling of a Rhizobium leguminosarum bv. trifolii rosR mutant reveals the role of the transcriptional regulator RosR in motility, synthesis of cell-surface components, and other cellular processes.</title>
        <authorList>
            <person name="Rachwal K."/>
            <person name="Matczynska E."/>
            <person name="Janczarek M."/>
        </authorList>
    </citation>
    <scope>NUCLEOTIDE SEQUENCE</scope>
    <source>
        <strain evidence="7">Rt24.2</strain>
    </source>
</reference>
<dbReference type="EMBL" id="KX490857">
    <property type="protein sequence ID" value="AOO93221.1"/>
    <property type="molecule type" value="Genomic_DNA"/>
</dbReference>
<evidence type="ECO:0000259" key="6">
    <source>
        <dbReference type="PROSITE" id="PS50949"/>
    </source>
</evidence>
<dbReference type="GO" id="GO:0008483">
    <property type="term" value="F:transaminase activity"/>
    <property type="evidence" value="ECO:0007669"/>
    <property type="project" value="UniProtKB-KW"/>
</dbReference>
<organism evidence="7">
    <name type="scientific">Rhizobium leguminosarum bv. trifolii</name>
    <dbReference type="NCBI Taxonomy" id="386"/>
    <lineage>
        <taxon>Bacteria</taxon>
        <taxon>Pseudomonadati</taxon>
        <taxon>Pseudomonadota</taxon>
        <taxon>Alphaproteobacteria</taxon>
        <taxon>Hyphomicrobiales</taxon>
        <taxon>Rhizobiaceae</taxon>
        <taxon>Rhizobium/Agrobacterium group</taxon>
        <taxon>Rhizobium</taxon>
    </lineage>
</organism>
<dbReference type="InterPro" id="IPR051446">
    <property type="entry name" value="HTH_trans_reg/aminotransferase"/>
</dbReference>
<dbReference type="InterPro" id="IPR036388">
    <property type="entry name" value="WH-like_DNA-bd_sf"/>
</dbReference>
<dbReference type="CDD" id="cd00609">
    <property type="entry name" value="AAT_like"/>
    <property type="match status" value="1"/>
</dbReference>
<accession>A0A1B8R5I2</accession>
<evidence type="ECO:0000313" key="7">
    <source>
        <dbReference type="EMBL" id="AOO93221.1"/>
    </source>
</evidence>
<feature type="domain" description="HTH gntR-type" evidence="6">
    <location>
        <begin position="15"/>
        <end position="83"/>
    </location>
</feature>
<dbReference type="InterPro" id="IPR036390">
    <property type="entry name" value="WH_DNA-bd_sf"/>
</dbReference>
<keyword evidence="3" id="KW-0805">Transcription regulation</keyword>
<dbReference type="PANTHER" id="PTHR46577:SF1">
    <property type="entry name" value="HTH-TYPE TRANSCRIPTIONAL REGULATORY PROTEIN GABR"/>
    <property type="match status" value="1"/>
</dbReference>
<evidence type="ECO:0000256" key="1">
    <source>
        <dbReference type="ARBA" id="ARBA00005384"/>
    </source>
</evidence>
<dbReference type="GO" id="GO:0030170">
    <property type="term" value="F:pyridoxal phosphate binding"/>
    <property type="evidence" value="ECO:0007669"/>
    <property type="project" value="InterPro"/>
</dbReference>
<dbReference type="InterPro" id="IPR004839">
    <property type="entry name" value="Aminotransferase_I/II_large"/>
</dbReference>
<evidence type="ECO:0000256" key="5">
    <source>
        <dbReference type="ARBA" id="ARBA00023163"/>
    </source>
</evidence>
<dbReference type="PRINTS" id="PR00035">
    <property type="entry name" value="HTHGNTR"/>
</dbReference>
<sequence>MVQLASQATADRARKMGARQIYEALKDQIVSRVYDTGGQLPSSRNLANELGVSRTTVTVAYEQLSAEGFVELRQGARPRVTGVPFGHRLRAATREQQSAQRLSAYGERLKATPPWLDYLPSSVMIDFRYGDLAPSDFPALAWRKAVNAVIAQRPVRLAYDDPRGSLRLRQALQGYLWRARTLRCELEQIIIVNGSQQGLDLCARLLLDPGSDFVMENPGYRMARQIFASTGASPVSIAVDGEGLQTELLKAVRARLAYVTPSHQFPLGGVMPISRRHQLLEWARENDAFVIEDDYDSEYRYDISPVPPLHSLKAGRNVVYLGTISKTLSPMMRIGYLVVPQELQDVCATAKQLFDRHSSVTEQEALASLIESGGYESHVRRVRRLNRDRRETLLNALQRAFGERITVEGADAGLHVVVWFNELPRSSETRLLQIAQRTGIGVYCISPLYDPQPGTVTEDRLGLVMGYSALSPRQIERGIQLLLIAIETVTEEF</sequence>
<keyword evidence="4" id="KW-0238">DNA-binding</keyword>
<dbReference type="Gene3D" id="3.40.640.10">
    <property type="entry name" value="Type I PLP-dependent aspartate aminotransferase-like (Major domain)"/>
    <property type="match status" value="1"/>
</dbReference>
<dbReference type="SUPFAM" id="SSF46785">
    <property type="entry name" value="Winged helix' DNA-binding domain"/>
    <property type="match status" value="1"/>
</dbReference>
<dbReference type="CDD" id="cd07377">
    <property type="entry name" value="WHTH_GntR"/>
    <property type="match status" value="1"/>
</dbReference>
<proteinExistence type="inferred from homology"/>
<dbReference type="Pfam" id="PF00392">
    <property type="entry name" value="GntR"/>
    <property type="match status" value="1"/>
</dbReference>
<keyword evidence="7" id="KW-0032">Aminotransferase</keyword>
<dbReference type="InterPro" id="IPR015421">
    <property type="entry name" value="PyrdxlP-dep_Trfase_major"/>
</dbReference>
<dbReference type="Pfam" id="PF00155">
    <property type="entry name" value="Aminotran_1_2"/>
    <property type="match status" value="1"/>
</dbReference>
<evidence type="ECO:0000256" key="3">
    <source>
        <dbReference type="ARBA" id="ARBA00023015"/>
    </source>
</evidence>
<name>A0A1B8R5I2_RHILT</name>
<dbReference type="SUPFAM" id="SSF53383">
    <property type="entry name" value="PLP-dependent transferases"/>
    <property type="match status" value="1"/>
</dbReference>
<keyword evidence="7" id="KW-0808">Transferase</keyword>